<dbReference type="AlphaFoldDB" id="A0A9D4ZIN6"/>
<name>A0A9D4ZIN6_ADICA</name>
<dbReference type="EMBL" id="JABFUD020000009">
    <property type="protein sequence ID" value="KAI5075322.1"/>
    <property type="molecule type" value="Genomic_DNA"/>
</dbReference>
<reference evidence="1" key="1">
    <citation type="submission" date="2021-01" db="EMBL/GenBank/DDBJ databases">
        <title>Adiantum capillus-veneris genome.</title>
        <authorList>
            <person name="Fang Y."/>
            <person name="Liao Q."/>
        </authorList>
    </citation>
    <scope>NUCLEOTIDE SEQUENCE</scope>
    <source>
        <strain evidence="1">H3</strain>
        <tissue evidence="1">Leaf</tissue>
    </source>
</reference>
<keyword evidence="2" id="KW-1185">Reference proteome</keyword>
<evidence type="ECO:0000313" key="1">
    <source>
        <dbReference type="EMBL" id="KAI5075322.1"/>
    </source>
</evidence>
<dbReference type="Proteomes" id="UP000886520">
    <property type="component" value="Chromosome 9"/>
</dbReference>
<protein>
    <submittedName>
        <fullName evidence="1">Uncharacterized protein</fullName>
    </submittedName>
</protein>
<proteinExistence type="predicted"/>
<organism evidence="1 2">
    <name type="scientific">Adiantum capillus-veneris</name>
    <name type="common">Maidenhair fern</name>
    <dbReference type="NCBI Taxonomy" id="13818"/>
    <lineage>
        <taxon>Eukaryota</taxon>
        <taxon>Viridiplantae</taxon>
        <taxon>Streptophyta</taxon>
        <taxon>Embryophyta</taxon>
        <taxon>Tracheophyta</taxon>
        <taxon>Polypodiopsida</taxon>
        <taxon>Polypodiidae</taxon>
        <taxon>Polypodiales</taxon>
        <taxon>Pteridineae</taxon>
        <taxon>Pteridaceae</taxon>
        <taxon>Vittarioideae</taxon>
        <taxon>Adiantum</taxon>
    </lineage>
</organism>
<comment type="caution">
    <text evidence="1">The sequence shown here is derived from an EMBL/GenBank/DDBJ whole genome shotgun (WGS) entry which is preliminary data.</text>
</comment>
<sequence>MNLYRNIVTDMYDERVKSTLEEYDQCMESKGKDFTWDIFNTSFLKIPSNYASQFSTSRENIERSFNILNLHKNETTSKIWFPCAIRAVANLTTPGIRVTILVQRYRT</sequence>
<gene>
    <name evidence="1" type="ORF">GOP47_0009398</name>
</gene>
<evidence type="ECO:0000313" key="2">
    <source>
        <dbReference type="Proteomes" id="UP000886520"/>
    </source>
</evidence>
<accession>A0A9D4ZIN6</accession>